<keyword evidence="4" id="KW-1185">Reference proteome</keyword>
<dbReference type="OrthoDB" id="343806at2759"/>
<dbReference type="VEuPathDB" id="CryptoDB:CmeUKMEL1_02380"/>
<name>A0A2P4YX96_9CRYT</name>
<keyword evidence="2" id="KW-0732">Signal</keyword>
<evidence type="ECO:0000256" key="2">
    <source>
        <dbReference type="SAM" id="SignalP"/>
    </source>
</evidence>
<feature type="signal peptide" evidence="2">
    <location>
        <begin position="1"/>
        <end position="22"/>
    </location>
</feature>
<accession>A0A2P4YX96</accession>
<evidence type="ECO:0000313" key="3">
    <source>
        <dbReference type="EMBL" id="POM82435.1"/>
    </source>
</evidence>
<evidence type="ECO:0008006" key="5">
    <source>
        <dbReference type="Google" id="ProtNLM"/>
    </source>
</evidence>
<comment type="caution">
    <text evidence="3">The sequence shown here is derived from an EMBL/GenBank/DDBJ whole genome shotgun (WGS) entry which is preliminary data.</text>
</comment>
<feature type="region of interest" description="Disordered" evidence="1">
    <location>
        <begin position="248"/>
        <end position="274"/>
    </location>
</feature>
<dbReference type="EMBL" id="JIBK01000003">
    <property type="protein sequence ID" value="POM82435.1"/>
    <property type="molecule type" value="Genomic_DNA"/>
</dbReference>
<dbReference type="AlphaFoldDB" id="A0A2P4YX96"/>
<feature type="compositionally biased region" description="Low complexity" evidence="1">
    <location>
        <begin position="250"/>
        <end position="266"/>
    </location>
</feature>
<sequence length="274" mass="30851">MNIKLLSFRILLLLGTVSYAYSEKKRQLMSDFEIITSISENISLLLKFERIIFTKKSDQARKKCNIALKNLKTLNSATENRSIKINPLTSIALNGIIWHSDPCSNPDQMIKHIELYNLIINNKAFSQIFNPNQKNNNEQINLGSLTKKFFSPLNNGLKSTLFRSNTTSNSLLRNKTHTKTISQGIRSKMDSLISSGDENSSSMIDSTFNFTNTLDAGEKISPYSQNKTIDNSYAKKKSIKEELEELARMKSVSSKSSSGFVESLSKILSERSVS</sequence>
<dbReference type="Proteomes" id="UP000236928">
    <property type="component" value="Unassembled WGS sequence"/>
</dbReference>
<proteinExistence type="predicted"/>
<gene>
    <name evidence="3" type="ORF">CmeUKMEL1_02380</name>
</gene>
<protein>
    <recommendedName>
        <fullName evidence="5">Integral membrane protein</fullName>
    </recommendedName>
</protein>
<reference evidence="3 4" key="1">
    <citation type="submission" date="2014-04" db="EMBL/GenBank/DDBJ databases">
        <title>Comparative Genomics of Cryptosporidium Species.</title>
        <authorList>
            <person name="Silva J.C."/>
            <person name="Su Q."/>
            <person name="Chalmers R."/>
            <person name="Chibucos M.C."/>
            <person name="Elwin K."/>
            <person name="Godinez A."/>
            <person name="Guo F."/>
            <person name="Huynh K."/>
            <person name="Orvis J."/>
            <person name="Ott S."/>
            <person name="Sadzewicz L."/>
            <person name="Sengamalay N."/>
            <person name="Shetty A."/>
            <person name="Sun M."/>
            <person name="Tallon L."/>
            <person name="Xiao L."/>
            <person name="Zhang H."/>
            <person name="Fraser C.M."/>
            <person name="Zhu G."/>
            <person name="Kissinger J."/>
            <person name="Widmer G."/>
        </authorList>
    </citation>
    <scope>NUCLEOTIDE SEQUENCE [LARGE SCALE GENOMIC DNA]</scope>
    <source>
        <strain evidence="3 4">UKMEL1</strain>
    </source>
</reference>
<evidence type="ECO:0000256" key="1">
    <source>
        <dbReference type="SAM" id="MobiDB-lite"/>
    </source>
</evidence>
<feature type="chain" id="PRO_5015105051" description="Integral membrane protein" evidence="2">
    <location>
        <begin position="23"/>
        <end position="274"/>
    </location>
</feature>
<organism evidence="3 4">
    <name type="scientific">Cryptosporidium meleagridis</name>
    <dbReference type="NCBI Taxonomy" id="93969"/>
    <lineage>
        <taxon>Eukaryota</taxon>
        <taxon>Sar</taxon>
        <taxon>Alveolata</taxon>
        <taxon>Apicomplexa</taxon>
        <taxon>Conoidasida</taxon>
        <taxon>Coccidia</taxon>
        <taxon>Eucoccidiorida</taxon>
        <taxon>Eimeriorina</taxon>
        <taxon>Cryptosporidiidae</taxon>
        <taxon>Cryptosporidium</taxon>
    </lineage>
</organism>
<evidence type="ECO:0000313" key="4">
    <source>
        <dbReference type="Proteomes" id="UP000236928"/>
    </source>
</evidence>